<sequence>MLNSPHNTRKVNGGMMKQLQLNTLSVHTYRFNFGVDLPKAWGWKETKYGLFPVTTHKEPAPPVLLSIIPCECAKGCNLTCTRRKSRIKCSTICYHCKGQGCTNSPEYENIITNSANQGAEIDTGIEEIISEVDLKEDCQTLQVEESDSKQTDINDYDLPSTSTKLKFI</sequence>
<reference evidence="1 2" key="1">
    <citation type="journal article" date="2019" name="Sci. Rep.">
        <title>Orb-weaving spider Araneus ventricosus genome elucidates the spidroin gene catalogue.</title>
        <authorList>
            <person name="Kono N."/>
            <person name="Nakamura H."/>
            <person name="Ohtoshi R."/>
            <person name="Moran D.A.P."/>
            <person name="Shinohara A."/>
            <person name="Yoshida Y."/>
            <person name="Fujiwara M."/>
            <person name="Mori M."/>
            <person name="Tomita M."/>
            <person name="Arakawa K."/>
        </authorList>
    </citation>
    <scope>NUCLEOTIDE SEQUENCE [LARGE SCALE GENOMIC DNA]</scope>
</reference>
<name>A0A4Y2HGA6_ARAVE</name>
<dbReference type="EMBL" id="BGPR01001924">
    <property type="protein sequence ID" value="GBM64376.1"/>
    <property type="molecule type" value="Genomic_DNA"/>
</dbReference>
<accession>A0A4Y2HGA6</accession>
<keyword evidence="2" id="KW-1185">Reference proteome</keyword>
<comment type="caution">
    <text evidence="1">The sequence shown here is derived from an EMBL/GenBank/DDBJ whole genome shotgun (WGS) entry which is preliminary data.</text>
</comment>
<gene>
    <name evidence="1" type="ORF">AVEN_11648_1</name>
</gene>
<evidence type="ECO:0008006" key="3">
    <source>
        <dbReference type="Google" id="ProtNLM"/>
    </source>
</evidence>
<dbReference type="AlphaFoldDB" id="A0A4Y2HGA6"/>
<dbReference type="Proteomes" id="UP000499080">
    <property type="component" value="Unassembled WGS sequence"/>
</dbReference>
<evidence type="ECO:0000313" key="1">
    <source>
        <dbReference type="EMBL" id="GBM64376.1"/>
    </source>
</evidence>
<evidence type="ECO:0000313" key="2">
    <source>
        <dbReference type="Proteomes" id="UP000499080"/>
    </source>
</evidence>
<proteinExistence type="predicted"/>
<protein>
    <recommendedName>
        <fullName evidence="3">Tesmin/TSO1-like CXC domain-containing protein</fullName>
    </recommendedName>
</protein>
<organism evidence="1 2">
    <name type="scientific">Araneus ventricosus</name>
    <name type="common">Orbweaver spider</name>
    <name type="synonym">Epeira ventricosa</name>
    <dbReference type="NCBI Taxonomy" id="182803"/>
    <lineage>
        <taxon>Eukaryota</taxon>
        <taxon>Metazoa</taxon>
        <taxon>Ecdysozoa</taxon>
        <taxon>Arthropoda</taxon>
        <taxon>Chelicerata</taxon>
        <taxon>Arachnida</taxon>
        <taxon>Araneae</taxon>
        <taxon>Araneomorphae</taxon>
        <taxon>Entelegynae</taxon>
        <taxon>Araneoidea</taxon>
        <taxon>Araneidae</taxon>
        <taxon>Araneus</taxon>
    </lineage>
</organism>